<dbReference type="PANTHER" id="PTHR12592">
    <property type="entry name" value="ATP-DEPENDENT (S)-NAD(P)H-HYDRATE DEHYDRATASE FAMILY MEMBER"/>
    <property type="match status" value="1"/>
</dbReference>
<dbReference type="STRING" id="867345.SAMN05421693_1322"/>
<dbReference type="NCBIfam" id="TIGR00196">
    <property type="entry name" value="yjeF_cterm"/>
    <property type="match status" value="1"/>
</dbReference>
<feature type="binding site" evidence="18">
    <location>
        <position position="126"/>
    </location>
    <ligand>
        <name>K(+)</name>
        <dbReference type="ChEBI" id="CHEBI:29103"/>
    </ligand>
</feature>
<comment type="cofactor">
    <cofactor evidence="17">
        <name>Mg(2+)</name>
        <dbReference type="ChEBI" id="CHEBI:18420"/>
    </cofactor>
</comment>
<dbReference type="PANTHER" id="PTHR12592:SF0">
    <property type="entry name" value="ATP-DEPENDENT (S)-NAD(P)H-HYDRATE DEHYDRATASE"/>
    <property type="match status" value="1"/>
</dbReference>
<dbReference type="NCBIfam" id="TIGR00197">
    <property type="entry name" value="yjeF_nterm"/>
    <property type="match status" value="1"/>
</dbReference>
<comment type="similarity">
    <text evidence="17">Belongs to the NnrD/CARKD family.</text>
</comment>
<comment type="subunit">
    <text evidence="17">Homotetramer.</text>
</comment>
<dbReference type="AlphaFoldDB" id="A0A1H9G2V2"/>
<dbReference type="Pfam" id="PF03853">
    <property type="entry name" value="YjeF_N"/>
    <property type="match status" value="1"/>
</dbReference>
<feature type="binding site" evidence="17">
    <location>
        <position position="321"/>
    </location>
    <ligand>
        <name>(6S)-NADPHX</name>
        <dbReference type="ChEBI" id="CHEBI:64076"/>
    </ligand>
</feature>
<dbReference type="GO" id="GO:0046496">
    <property type="term" value="P:nicotinamide nucleotide metabolic process"/>
    <property type="evidence" value="ECO:0007669"/>
    <property type="project" value="UniProtKB-UniRule"/>
</dbReference>
<evidence type="ECO:0000256" key="18">
    <source>
        <dbReference type="HAMAP-Rule" id="MF_01966"/>
    </source>
</evidence>
<evidence type="ECO:0000256" key="16">
    <source>
        <dbReference type="ARBA" id="ARBA00049209"/>
    </source>
</evidence>
<dbReference type="CDD" id="cd01171">
    <property type="entry name" value="YXKO-related"/>
    <property type="match status" value="1"/>
</dbReference>
<dbReference type="EC" id="5.1.99.6" evidence="19"/>
<dbReference type="GO" id="GO:0046872">
    <property type="term" value="F:metal ion binding"/>
    <property type="evidence" value="ECO:0007669"/>
    <property type="project" value="UniProtKB-UniRule"/>
</dbReference>
<reference evidence="22 23" key="1">
    <citation type="submission" date="2016-10" db="EMBL/GenBank/DDBJ databases">
        <authorList>
            <person name="de Groot N.N."/>
        </authorList>
    </citation>
    <scope>NUCLEOTIDE SEQUENCE [LARGE SCALE GENOMIC DNA]</scope>
    <source>
        <strain evidence="22 23">B7-7</strain>
    </source>
</reference>
<feature type="domain" description="YjeF N-terminal" evidence="21">
    <location>
        <begin position="15"/>
        <end position="216"/>
    </location>
</feature>
<accession>A0A1H9G2V2</accession>
<feature type="binding site" evidence="18">
    <location>
        <position position="64"/>
    </location>
    <ligand>
        <name>K(+)</name>
        <dbReference type="ChEBI" id="CHEBI:29103"/>
    </ligand>
</feature>
<comment type="similarity">
    <text evidence="3 19">In the N-terminal section; belongs to the NnrE/AIBP family.</text>
</comment>
<name>A0A1H9G2V2_9GAMM</name>
<dbReference type="GO" id="GO:0052856">
    <property type="term" value="F:NAD(P)HX epimerase activity"/>
    <property type="evidence" value="ECO:0007669"/>
    <property type="project" value="UniProtKB-UniRule"/>
</dbReference>
<evidence type="ECO:0000256" key="10">
    <source>
        <dbReference type="ARBA" id="ARBA00023027"/>
    </source>
</evidence>
<comment type="caution">
    <text evidence="18">Lacks conserved residue(s) required for the propagation of feature annotation.</text>
</comment>
<dbReference type="EC" id="4.2.1.136" evidence="19"/>
<organism evidence="22 23">
    <name type="scientific">Ectothiorhodospira magna</name>
    <dbReference type="NCBI Taxonomy" id="867345"/>
    <lineage>
        <taxon>Bacteria</taxon>
        <taxon>Pseudomonadati</taxon>
        <taxon>Pseudomonadota</taxon>
        <taxon>Gammaproteobacteria</taxon>
        <taxon>Chromatiales</taxon>
        <taxon>Ectothiorhodospiraceae</taxon>
        <taxon>Ectothiorhodospira</taxon>
    </lineage>
</organism>
<dbReference type="InterPro" id="IPR004443">
    <property type="entry name" value="YjeF_N_dom"/>
</dbReference>
<sequence>MPIPLPEALYTAAQVRELDRRAIEDQGIPGYTLMGRAGAAALERLQRQWPQAGTLAIYCGPGNNGGDGYVLARLAHEAGLSVQVVAATDPARLRGEAALAWQDWHALGQPLSTPETALDGADVIVDALLGTGLTRAVEGDLARLIHRINQTPTPVLALDIPSGLNGDTGAVMGAVIEADVTLSFIGLKLGLMTGAGPACRGALFLDELEVPASVFDALPPAARRFWPHGSRAFPPRPRDAHKGHCGHVLVIGGGQGMPGAARLAAEAAARTGAGLVSLATHPDHAAFIPLARPELMCHGIHCPDDLKGLLARADVVAMGPGLGTGDWGQRLWAYLGDWHGPIVVDADALNLLAAAPQYREDWILTPHPGEAGRLLGCDTPTIQVDRPGAAAAITRRYGGVCVLKGAGSLIQDAAGLWLCDTGNPGMASGGMGDVLTGIIAGLLAQGLPVDDTLAASAALGCWVHGAAADRAARSGERGLLASDVLCHLPEVINS</sequence>
<comment type="catalytic activity">
    <reaction evidence="16 17 19">
        <text>(6S)-NADPHX + ADP = AMP + phosphate + NADPH + H(+)</text>
        <dbReference type="Rhea" id="RHEA:32235"/>
        <dbReference type="ChEBI" id="CHEBI:15378"/>
        <dbReference type="ChEBI" id="CHEBI:43474"/>
        <dbReference type="ChEBI" id="CHEBI:57783"/>
        <dbReference type="ChEBI" id="CHEBI:64076"/>
        <dbReference type="ChEBI" id="CHEBI:456215"/>
        <dbReference type="ChEBI" id="CHEBI:456216"/>
        <dbReference type="EC" id="4.2.1.136"/>
    </reaction>
</comment>
<dbReference type="HAMAP" id="MF_01966">
    <property type="entry name" value="NADHX_epimerase"/>
    <property type="match status" value="1"/>
</dbReference>
<evidence type="ECO:0000256" key="7">
    <source>
        <dbReference type="ARBA" id="ARBA00022840"/>
    </source>
</evidence>
<feature type="binding site" evidence="18">
    <location>
        <position position="162"/>
    </location>
    <ligand>
        <name>K(+)</name>
        <dbReference type="ChEBI" id="CHEBI:29103"/>
    </ligand>
</feature>
<comment type="catalytic activity">
    <reaction evidence="2 18 19">
        <text>(6R)-NADPHX = (6S)-NADPHX</text>
        <dbReference type="Rhea" id="RHEA:32227"/>
        <dbReference type="ChEBI" id="CHEBI:64076"/>
        <dbReference type="ChEBI" id="CHEBI:64077"/>
        <dbReference type="EC" id="5.1.99.6"/>
    </reaction>
</comment>
<dbReference type="SUPFAM" id="SSF53613">
    <property type="entry name" value="Ribokinase-like"/>
    <property type="match status" value="1"/>
</dbReference>
<proteinExistence type="inferred from homology"/>
<feature type="binding site" evidence="18">
    <location>
        <begin position="63"/>
        <end position="67"/>
    </location>
    <ligand>
        <name>(6S)-NADPHX</name>
        <dbReference type="ChEBI" id="CHEBI:64076"/>
    </ligand>
</feature>
<dbReference type="InterPro" id="IPR029056">
    <property type="entry name" value="Ribokinase-like"/>
</dbReference>
<protein>
    <recommendedName>
        <fullName evidence="19">Bifunctional NAD(P)H-hydrate repair enzyme</fullName>
    </recommendedName>
    <alternativeName>
        <fullName evidence="19">Nicotinamide nucleotide repair protein</fullName>
    </alternativeName>
    <domain>
        <recommendedName>
            <fullName evidence="19">ADP-dependent (S)-NAD(P)H-hydrate dehydratase</fullName>
            <ecNumber evidence="19">4.2.1.136</ecNumber>
        </recommendedName>
        <alternativeName>
            <fullName evidence="19">ADP-dependent NAD(P)HX dehydratase</fullName>
        </alternativeName>
    </domain>
    <domain>
        <recommendedName>
            <fullName evidence="19">NAD(P)H-hydrate epimerase</fullName>
            <ecNumber evidence="19">5.1.99.6</ecNumber>
        </recommendedName>
    </domain>
</protein>
<dbReference type="InterPro" id="IPR030677">
    <property type="entry name" value="Nnr"/>
</dbReference>
<evidence type="ECO:0000259" key="20">
    <source>
        <dbReference type="PROSITE" id="PS51383"/>
    </source>
</evidence>
<evidence type="ECO:0000256" key="13">
    <source>
        <dbReference type="ARBA" id="ARBA00023268"/>
    </source>
</evidence>
<dbReference type="InterPro" id="IPR036652">
    <property type="entry name" value="YjeF_N_dom_sf"/>
</dbReference>
<comment type="similarity">
    <text evidence="18">Belongs to the NnrE/AIBP family.</text>
</comment>
<feature type="binding site" evidence="17">
    <location>
        <begin position="404"/>
        <end position="408"/>
    </location>
    <ligand>
        <name>AMP</name>
        <dbReference type="ChEBI" id="CHEBI:456215"/>
    </ligand>
</feature>
<evidence type="ECO:0000313" key="22">
    <source>
        <dbReference type="EMBL" id="SEQ44401.1"/>
    </source>
</evidence>
<evidence type="ECO:0000256" key="2">
    <source>
        <dbReference type="ARBA" id="ARBA00000909"/>
    </source>
</evidence>
<dbReference type="PIRSF" id="PIRSF017184">
    <property type="entry name" value="Nnr"/>
    <property type="match status" value="1"/>
</dbReference>
<evidence type="ECO:0000256" key="1">
    <source>
        <dbReference type="ARBA" id="ARBA00000013"/>
    </source>
</evidence>
<feature type="binding site" evidence="17">
    <location>
        <position position="367"/>
    </location>
    <ligand>
        <name>(6S)-NADPHX</name>
        <dbReference type="ChEBI" id="CHEBI:64076"/>
    </ligand>
</feature>
<comment type="catalytic activity">
    <reaction evidence="15 17 19">
        <text>(6S)-NADHX + ADP = AMP + phosphate + NADH + H(+)</text>
        <dbReference type="Rhea" id="RHEA:32223"/>
        <dbReference type="ChEBI" id="CHEBI:15378"/>
        <dbReference type="ChEBI" id="CHEBI:43474"/>
        <dbReference type="ChEBI" id="CHEBI:57945"/>
        <dbReference type="ChEBI" id="CHEBI:64074"/>
        <dbReference type="ChEBI" id="CHEBI:456215"/>
        <dbReference type="ChEBI" id="CHEBI:456216"/>
        <dbReference type="EC" id="4.2.1.136"/>
    </reaction>
</comment>
<keyword evidence="8 17" id="KW-0521">NADP</keyword>
<dbReference type="EMBL" id="FOFO01000032">
    <property type="protein sequence ID" value="SEQ44401.1"/>
    <property type="molecule type" value="Genomic_DNA"/>
</dbReference>
<keyword evidence="12 17" id="KW-0456">Lyase</keyword>
<keyword evidence="6 17" id="KW-0547">Nucleotide-binding</keyword>
<evidence type="ECO:0000256" key="6">
    <source>
        <dbReference type="ARBA" id="ARBA00022741"/>
    </source>
</evidence>
<keyword evidence="11 18" id="KW-0413">Isomerase</keyword>
<dbReference type="SUPFAM" id="SSF64153">
    <property type="entry name" value="YjeF N-terminal domain-like"/>
    <property type="match status" value="1"/>
</dbReference>
<dbReference type="PROSITE" id="PS51385">
    <property type="entry name" value="YJEF_N"/>
    <property type="match status" value="1"/>
</dbReference>
<keyword evidence="23" id="KW-1185">Reference proteome</keyword>
<feature type="binding site" evidence="17">
    <location>
        <position position="433"/>
    </location>
    <ligand>
        <name>(6S)-NADPHX</name>
        <dbReference type="ChEBI" id="CHEBI:64076"/>
    </ligand>
</feature>
<evidence type="ECO:0000256" key="3">
    <source>
        <dbReference type="ARBA" id="ARBA00006001"/>
    </source>
</evidence>
<dbReference type="Gene3D" id="3.40.50.10260">
    <property type="entry name" value="YjeF N-terminal domain"/>
    <property type="match status" value="1"/>
</dbReference>
<dbReference type="GO" id="GO:0005524">
    <property type="term" value="F:ATP binding"/>
    <property type="evidence" value="ECO:0007669"/>
    <property type="project" value="UniProtKB-UniRule"/>
</dbReference>
<dbReference type="InterPro" id="IPR000631">
    <property type="entry name" value="CARKD"/>
</dbReference>
<dbReference type="GO" id="GO:0110051">
    <property type="term" value="P:metabolite repair"/>
    <property type="evidence" value="ECO:0007669"/>
    <property type="project" value="TreeGrafter"/>
</dbReference>
<feature type="domain" description="YjeF C-terminal" evidence="20">
    <location>
        <begin position="225"/>
        <end position="494"/>
    </location>
</feature>
<keyword evidence="10 17" id="KW-0520">NAD</keyword>
<evidence type="ECO:0000313" key="23">
    <source>
        <dbReference type="Proteomes" id="UP000199496"/>
    </source>
</evidence>
<dbReference type="RefSeq" id="WP_090209128.1">
    <property type="nucleotide sequence ID" value="NZ_FOFO01000032.1"/>
</dbReference>
<feature type="binding site" evidence="18">
    <location>
        <begin position="130"/>
        <end position="136"/>
    </location>
    <ligand>
        <name>(6S)-NADPHX</name>
        <dbReference type="ChEBI" id="CHEBI:64076"/>
    </ligand>
</feature>
<evidence type="ECO:0000256" key="12">
    <source>
        <dbReference type="ARBA" id="ARBA00023239"/>
    </source>
</evidence>
<keyword evidence="7 17" id="KW-0067">ATP-binding</keyword>
<dbReference type="OrthoDB" id="9806925at2"/>
<feature type="binding site" evidence="17">
    <location>
        <position position="260"/>
    </location>
    <ligand>
        <name>(6S)-NADPHX</name>
        <dbReference type="ChEBI" id="CHEBI:64076"/>
    </ligand>
</feature>
<dbReference type="Proteomes" id="UP000199496">
    <property type="component" value="Unassembled WGS sequence"/>
</dbReference>
<dbReference type="Pfam" id="PF01256">
    <property type="entry name" value="Carb_kinase"/>
    <property type="match status" value="1"/>
</dbReference>
<comment type="cofactor">
    <cofactor evidence="18 19">
        <name>K(+)</name>
        <dbReference type="ChEBI" id="CHEBI:29103"/>
    </cofactor>
    <text evidence="18 19">Binds 1 potassium ion per subunit.</text>
</comment>
<evidence type="ECO:0000256" key="15">
    <source>
        <dbReference type="ARBA" id="ARBA00048238"/>
    </source>
</evidence>
<evidence type="ECO:0000256" key="8">
    <source>
        <dbReference type="ARBA" id="ARBA00022857"/>
    </source>
</evidence>
<evidence type="ECO:0000256" key="14">
    <source>
        <dbReference type="ARBA" id="ARBA00025153"/>
    </source>
</evidence>
<comment type="function">
    <text evidence="14 19">Bifunctional enzyme that catalyzes the epimerization of the S- and R-forms of NAD(P)HX and the dehydration of the S-form of NAD(P)HX at the expense of ADP, which is converted to AMP. This allows the repair of both epimers of NAD(P)HX, a damaged form of NAD(P)H that is a result of enzymatic or heat-dependent hydration.</text>
</comment>
<comment type="similarity">
    <text evidence="4 19">In the C-terminal section; belongs to the NnrD/CARKD family.</text>
</comment>
<feature type="binding site" evidence="18">
    <location>
        <position position="159"/>
    </location>
    <ligand>
        <name>(6S)-NADPHX</name>
        <dbReference type="ChEBI" id="CHEBI:64076"/>
    </ligand>
</feature>
<dbReference type="InterPro" id="IPR017953">
    <property type="entry name" value="Carbohydrate_kinase_pred_CS"/>
</dbReference>
<evidence type="ECO:0000256" key="5">
    <source>
        <dbReference type="ARBA" id="ARBA00022723"/>
    </source>
</evidence>
<dbReference type="PROSITE" id="PS51383">
    <property type="entry name" value="YJEF_C_3"/>
    <property type="match status" value="1"/>
</dbReference>
<evidence type="ECO:0000256" key="11">
    <source>
        <dbReference type="ARBA" id="ARBA00023235"/>
    </source>
</evidence>
<dbReference type="GO" id="GO:0052855">
    <property type="term" value="F:ADP-dependent NAD(P)H-hydrate dehydratase activity"/>
    <property type="evidence" value="ECO:0007669"/>
    <property type="project" value="UniProtKB-UniRule"/>
</dbReference>
<feature type="binding site" evidence="17">
    <location>
        <position position="432"/>
    </location>
    <ligand>
        <name>AMP</name>
        <dbReference type="ChEBI" id="CHEBI:456215"/>
    </ligand>
</feature>
<gene>
    <name evidence="17" type="primary">nnrD</name>
    <name evidence="18" type="synonym">nnrE</name>
    <name evidence="22" type="ORF">SAMN05421693_1322</name>
</gene>
<comment type="function">
    <text evidence="17">Catalyzes the dehydration of the S-form of NAD(P)HX at the expense of ADP, which is converted to AMP. Together with NAD(P)HX epimerase, which catalyzes the epimerization of the S- and R-forms, the enzyme allows the repair of both epimers of NAD(P)HX, a damaged form of NAD(P)H that is a result of enzymatic or heat-dependent hydration.</text>
</comment>
<comment type="catalytic activity">
    <reaction evidence="1 18 19">
        <text>(6R)-NADHX = (6S)-NADHX</text>
        <dbReference type="Rhea" id="RHEA:32215"/>
        <dbReference type="ChEBI" id="CHEBI:64074"/>
        <dbReference type="ChEBI" id="CHEBI:64075"/>
        <dbReference type="EC" id="5.1.99.6"/>
    </reaction>
</comment>
<keyword evidence="13" id="KW-0511">Multifunctional enzyme</keyword>
<dbReference type="Gene3D" id="3.40.1190.20">
    <property type="match status" value="1"/>
</dbReference>
<evidence type="ECO:0000259" key="21">
    <source>
        <dbReference type="PROSITE" id="PS51385"/>
    </source>
</evidence>
<dbReference type="PROSITE" id="PS01050">
    <property type="entry name" value="YJEF_C_2"/>
    <property type="match status" value="1"/>
</dbReference>
<evidence type="ECO:0000256" key="19">
    <source>
        <dbReference type="PIRNR" id="PIRNR017184"/>
    </source>
</evidence>
<keyword evidence="5 18" id="KW-0479">Metal-binding</keyword>
<comment type="function">
    <text evidence="18">Catalyzes the epimerization of the S- and R-forms of NAD(P)HX, a damaged form of NAD(P)H that is a result of enzymatic or heat-dependent hydration. This is a prerequisite for the S-specific NAD(P)H-hydrate dehydratase to allow the repair of both epimers of NAD(P)HX.</text>
</comment>
<dbReference type="HAMAP" id="MF_01965">
    <property type="entry name" value="NADHX_dehydratase"/>
    <property type="match status" value="1"/>
</dbReference>
<evidence type="ECO:0000256" key="17">
    <source>
        <dbReference type="HAMAP-Rule" id="MF_01965"/>
    </source>
</evidence>
<evidence type="ECO:0000256" key="4">
    <source>
        <dbReference type="ARBA" id="ARBA00009524"/>
    </source>
</evidence>
<evidence type="ECO:0000256" key="9">
    <source>
        <dbReference type="ARBA" id="ARBA00022958"/>
    </source>
</evidence>
<keyword evidence="9 18" id="KW-0630">Potassium</keyword>